<reference evidence="6 7" key="1">
    <citation type="submission" date="2022-03" db="EMBL/GenBank/DDBJ databases">
        <authorList>
            <person name="Nunn A."/>
            <person name="Chopra R."/>
            <person name="Nunn A."/>
            <person name="Contreras Garrido A."/>
        </authorList>
    </citation>
    <scope>NUCLEOTIDE SEQUENCE [LARGE SCALE GENOMIC DNA]</scope>
</reference>
<evidence type="ECO:0000256" key="3">
    <source>
        <dbReference type="ARBA" id="ARBA00022737"/>
    </source>
</evidence>
<protein>
    <submittedName>
        <fullName evidence="6">Uncharacterized protein</fullName>
    </submittedName>
</protein>
<comment type="similarity">
    <text evidence="5">Belongs to the U2 small nuclear ribonucleoprotein A family.</text>
</comment>
<dbReference type="AlphaFoldDB" id="A0AAU9SEH4"/>
<dbReference type="InterPro" id="IPR032675">
    <property type="entry name" value="LRR_dom_sf"/>
</dbReference>
<dbReference type="GO" id="GO:0005634">
    <property type="term" value="C:nucleus"/>
    <property type="evidence" value="ECO:0007669"/>
    <property type="project" value="UniProtKB-SubCell"/>
</dbReference>
<dbReference type="Proteomes" id="UP000836841">
    <property type="component" value="Chromosome 4"/>
</dbReference>
<dbReference type="InterPro" id="IPR044640">
    <property type="entry name" value="RU2A"/>
</dbReference>
<evidence type="ECO:0000256" key="1">
    <source>
        <dbReference type="ARBA" id="ARBA00004123"/>
    </source>
</evidence>
<keyword evidence="7" id="KW-1185">Reference proteome</keyword>
<keyword evidence="2" id="KW-0433">Leucine-rich repeat</keyword>
<keyword evidence="3" id="KW-0677">Repeat</keyword>
<evidence type="ECO:0000256" key="5">
    <source>
        <dbReference type="ARBA" id="ARBA00024196"/>
    </source>
</evidence>
<dbReference type="Pfam" id="PF14580">
    <property type="entry name" value="LRR_9"/>
    <property type="match status" value="1"/>
</dbReference>
<dbReference type="PANTHER" id="PTHR10552">
    <property type="entry name" value="U2 SMALL NUCLEAR RIBONUCLEOPROTEIN A"/>
    <property type="match status" value="1"/>
</dbReference>
<evidence type="ECO:0000256" key="4">
    <source>
        <dbReference type="ARBA" id="ARBA00023242"/>
    </source>
</evidence>
<accession>A0AAU9SEH4</accession>
<organism evidence="6 7">
    <name type="scientific">Thlaspi arvense</name>
    <name type="common">Field penny-cress</name>
    <dbReference type="NCBI Taxonomy" id="13288"/>
    <lineage>
        <taxon>Eukaryota</taxon>
        <taxon>Viridiplantae</taxon>
        <taxon>Streptophyta</taxon>
        <taxon>Embryophyta</taxon>
        <taxon>Tracheophyta</taxon>
        <taxon>Spermatophyta</taxon>
        <taxon>Magnoliopsida</taxon>
        <taxon>eudicotyledons</taxon>
        <taxon>Gunneridae</taxon>
        <taxon>Pentapetalae</taxon>
        <taxon>rosids</taxon>
        <taxon>malvids</taxon>
        <taxon>Brassicales</taxon>
        <taxon>Brassicaceae</taxon>
        <taxon>Thlaspideae</taxon>
        <taxon>Thlaspi</taxon>
    </lineage>
</organism>
<dbReference type="GO" id="GO:0030620">
    <property type="term" value="F:U2 snRNA binding"/>
    <property type="evidence" value="ECO:0007669"/>
    <property type="project" value="InterPro"/>
</dbReference>
<name>A0AAU9SEH4_THLAR</name>
<dbReference type="GO" id="GO:0000398">
    <property type="term" value="P:mRNA splicing, via spliceosome"/>
    <property type="evidence" value="ECO:0007669"/>
    <property type="project" value="InterPro"/>
</dbReference>
<proteinExistence type="inferred from homology"/>
<sequence length="144" mass="17106">MLVNLVEIDPLESIPKLQYLSLLDNNITKKPNYLLYVIYKLKSLRVLDFIKVKAKKRRLRRFLRRRFKKFQILHNNQRLQKWWLQHPNFSDQGCNYQLPDALKFGQVPAGLIIPDPVHSNIATKDGSDPMEQWPGVMALREWHT</sequence>
<evidence type="ECO:0000313" key="7">
    <source>
        <dbReference type="Proteomes" id="UP000836841"/>
    </source>
</evidence>
<dbReference type="Gene3D" id="3.80.10.10">
    <property type="entry name" value="Ribonuclease Inhibitor"/>
    <property type="match status" value="1"/>
</dbReference>
<comment type="subcellular location">
    <subcellularLocation>
        <location evidence="1">Nucleus</location>
    </subcellularLocation>
</comment>
<evidence type="ECO:0000313" key="6">
    <source>
        <dbReference type="EMBL" id="CAH2061139.1"/>
    </source>
</evidence>
<dbReference type="PANTHER" id="PTHR10552:SF6">
    <property type="entry name" value="U2 SMALL NUCLEAR RIBONUCLEOPROTEIN A"/>
    <property type="match status" value="1"/>
</dbReference>
<dbReference type="SUPFAM" id="SSF52058">
    <property type="entry name" value="L domain-like"/>
    <property type="match status" value="1"/>
</dbReference>
<keyword evidence="4" id="KW-0539">Nucleus</keyword>
<evidence type="ECO:0000256" key="2">
    <source>
        <dbReference type="ARBA" id="ARBA00022614"/>
    </source>
</evidence>
<dbReference type="EMBL" id="OU466860">
    <property type="protein sequence ID" value="CAH2061139.1"/>
    <property type="molecule type" value="Genomic_DNA"/>
</dbReference>
<gene>
    <name evidence="6" type="ORF">TAV2_LOCUS13082</name>
</gene>